<dbReference type="EMBL" id="KZ678534">
    <property type="protein sequence ID" value="PSR80313.1"/>
    <property type="molecule type" value="Genomic_DNA"/>
</dbReference>
<gene>
    <name evidence="1" type="ORF">BD289DRAFT_69619</name>
</gene>
<sequence length="293" mass="31598">MPISKAEVATEIASLQLLPPNGLAVEVAQATHRLEIISSWDQIKPGSKVLEIGCGQGNCTAVLAHTVGPDGHVDALDPAPPNYGSPFTLAQAQGHISASKIGDRVTWHRASLDEYLRAETPEKRWDVAVLSHSIWYFKSQDTLVDILKALRAKVSTVCLAEYALRATERAAMPHLLAAIARGTLEAHKTNSSQNIQTLFSPDAIRDIAEATGWRLEKDAMLVPEQGLLDGSWETGSVLGSGFTKDVNEITDSKVRLALQAMQSSVKAAIATADCAKKIRTMDVWVAAFEVDGH</sequence>
<dbReference type="CDD" id="cd02440">
    <property type="entry name" value="AdoMet_MTases"/>
    <property type="match status" value="1"/>
</dbReference>
<evidence type="ECO:0000313" key="2">
    <source>
        <dbReference type="Proteomes" id="UP000241462"/>
    </source>
</evidence>
<dbReference type="SUPFAM" id="SSF53335">
    <property type="entry name" value="S-adenosyl-L-methionine-dependent methyltransferases"/>
    <property type="match status" value="1"/>
</dbReference>
<dbReference type="Pfam" id="PF13489">
    <property type="entry name" value="Methyltransf_23"/>
    <property type="match status" value="1"/>
</dbReference>
<organism evidence="1 2">
    <name type="scientific">Coniella lustricola</name>
    <dbReference type="NCBI Taxonomy" id="2025994"/>
    <lineage>
        <taxon>Eukaryota</taxon>
        <taxon>Fungi</taxon>
        <taxon>Dikarya</taxon>
        <taxon>Ascomycota</taxon>
        <taxon>Pezizomycotina</taxon>
        <taxon>Sordariomycetes</taxon>
        <taxon>Sordariomycetidae</taxon>
        <taxon>Diaporthales</taxon>
        <taxon>Schizoparmaceae</taxon>
        <taxon>Coniella</taxon>
    </lineage>
</organism>
<accession>A0A2T2ZZW8</accession>
<evidence type="ECO:0000313" key="1">
    <source>
        <dbReference type="EMBL" id="PSR80313.1"/>
    </source>
</evidence>
<keyword evidence="1" id="KW-0808">Transferase</keyword>
<proteinExistence type="predicted"/>
<name>A0A2T2ZZW8_9PEZI</name>
<keyword evidence="2" id="KW-1185">Reference proteome</keyword>
<keyword evidence="1" id="KW-0489">Methyltransferase</keyword>
<dbReference type="GO" id="GO:0032259">
    <property type="term" value="P:methylation"/>
    <property type="evidence" value="ECO:0007669"/>
    <property type="project" value="UniProtKB-KW"/>
</dbReference>
<reference evidence="1 2" key="1">
    <citation type="journal article" date="2018" name="Mycol. Prog.">
        <title>Coniella lustricola, a new species from submerged detritus.</title>
        <authorList>
            <person name="Raudabaugh D.B."/>
            <person name="Iturriaga T."/>
            <person name="Carver A."/>
            <person name="Mondo S."/>
            <person name="Pangilinan J."/>
            <person name="Lipzen A."/>
            <person name="He G."/>
            <person name="Amirebrahimi M."/>
            <person name="Grigoriev I.V."/>
            <person name="Miller A.N."/>
        </authorList>
    </citation>
    <scope>NUCLEOTIDE SEQUENCE [LARGE SCALE GENOMIC DNA]</scope>
    <source>
        <strain evidence="1 2">B22-T-1</strain>
    </source>
</reference>
<dbReference type="AlphaFoldDB" id="A0A2T2ZZW8"/>
<dbReference type="GO" id="GO:0008168">
    <property type="term" value="F:methyltransferase activity"/>
    <property type="evidence" value="ECO:0007669"/>
    <property type="project" value="UniProtKB-KW"/>
</dbReference>
<dbReference type="STRING" id="2025994.A0A2T2ZZW8"/>
<dbReference type="Gene3D" id="3.40.50.150">
    <property type="entry name" value="Vaccinia Virus protein VP39"/>
    <property type="match status" value="1"/>
</dbReference>
<dbReference type="InterPro" id="IPR029063">
    <property type="entry name" value="SAM-dependent_MTases_sf"/>
</dbReference>
<dbReference type="InParanoid" id="A0A2T2ZZW8"/>
<dbReference type="OrthoDB" id="8300214at2759"/>
<dbReference type="Proteomes" id="UP000241462">
    <property type="component" value="Unassembled WGS sequence"/>
</dbReference>
<protein>
    <submittedName>
        <fullName evidence="1">SAM-dependent methyltransferase</fullName>
    </submittedName>
</protein>